<evidence type="ECO:0000256" key="2">
    <source>
        <dbReference type="ARBA" id="ARBA00022917"/>
    </source>
</evidence>
<protein>
    <recommendedName>
        <fullName evidence="3">Ribosome-recycling factor</fullName>
        <shortName evidence="3">RRF</shortName>
    </recommendedName>
    <alternativeName>
        <fullName evidence="3">Ribosome-releasing factor</fullName>
    </alternativeName>
</protein>
<dbReference type="GO" id="GO:0043023">
    <property type="term" value="F:ribosomal large subunit binding"/>
    <property type="evidence" value="ECO:0007669"/>
    <property type="project" value="TreeGrafter"/>
</dbReference>
<evidence type="ECO:0000259" key="4">
    <source>
        <dbReference type="Pfam" id="PF01765"/>
    </source>
</evidence>
<dbReference type="FunFam" id="3.30.1360.40:FF:000001">
    <property type="entry name" value="Ribosome-recycling factor"/>
    <property type="match status" value="1"/>
</dbReference>
<dbReference type="Pfam" id="PF01765">
    <property type="entry name" value="RRF"/>
    <property type="match status" value="1"/>
</dbReference>
<dbReference type="AlphaFoldDB" id="A0A0G1B7H6"/>
<sequence length="184" mass="20866">MDPVLTEANQKVEDAIDHLKREFSAIRAGRANPSLIEELPVNAYGSRMKLMEVGTITAPQHSLLTVQVWDAGIVKDVVKAIQESNLGLNPSFEGQVIRLPIPPLTAERREEFIKLAHQKQEEAKVEIRQIRQEMREAWEKEKGKGEFGEDEFDRRSKLLQDLVNKAGVEIEELGKAKEEELSQV</sequence>
<proteinExistence type="inferred from homology"/>
<dbReference type="InterPro" id="IPR036191">
    <property type="entry name" value="RRF_sf"/>
</dbReference>
<dbReference type="PATRIC" id="fig|1618425.3.peg.828"/>
<evidence type="ECO:0000256" key="3">
    <source>
        <dbReference type="HAMAP-Rule" id="MF_00040"/>
    </source>
</evidence>
<dbReference type="EMBL" id="LCEJ01000061">
    <property type="protein sequence ID" value="KKS69212.1"/>
    <property type="molecule type" value="Genomic_DNA"/>
</dbReference>
<keyword evidence="3" id="KW-0963">Cytoplasm</keyword>
<dbReference type="SUPFAM" id="SSF55194">
    <property type="entry name" value="Ribosome recycling factor, RRF"/>
    <property type="match status" value="1"/>
</dbReference>
<dbReference type="Gene3D" id="1.10.132.20">
    <property type="entry name" value="Ribosome-recycling factor"/>
    <property type="match status" value="1"/>
</dbReference>
<dbReference type="InterPro" id="IPR002661">
    <property type="entry name" value="Ribosome_recyc_fac"/>
</dbReference>
<dbReference type="HAMAP" id="MF_00040">
    <property type="entry name" value="RRF"/>
    <property type="match status" value="1"/>
</dbReference>
<accession>A0A0G1B7H6</accession>
<dbReference type="GO" id="GO:0005737">
    <property type="term" value="C:cytoplasm"/>
    <property type="evidence" value="ECO:0007669"/>
    <property type="project" value="UniProtKB-SubCell"/>
</dbReference>
<dbReference type="Proteomes" id="UP000034785">
    <property type="component" value="Unassembled WGS sequence"/>
</dbReference>
<organism evidence="5 6">
    <name type="scientific">Candidatus Daviesbacteria bacterium GW2011_GWA2_42_7</name>
    <dbReference type="NCBI Taxonomy" id="1618425"/>
    <lineage>
        <taxon>Bacteria</taxon>
        <taxon>Candidatus Daviesiibacteriota</taxon>
    </lineage>
</organism>
<feature type="domain" description="Ribosome recycling factor" evidence="4">
    <location>
        <begin position="19"/>
        <end position="181"/>
    </location>
</feature>
<evidence type="ECO:0000313" key="5">
    <source>
        <dbReference type="EMBL" id="KKS69212.1"/>
    </source>
</evidence>
<evidence type="ECO:0000256" key="1">
    <source>
        <dbReference type="ARBA" id="ARBA00005912"/>
    </source>
</evidence>
<dbReference type="Gene3D" id="3.30.1360.40">
    <property type="match status" value="1"/>
</dbReference>
<keyword evidence="2 3" id="KW-0648">Protein biosynthesis</keyword>
<comment type="subcellular location">
    <subcellularLocation>
        <location evidence="3">Cytoplasm</location>
    </subcellularLocation>
</comment>
<comment type="similarity">
    <text evidence="1 3">Belongs to the RRF family.</text>
</comment>
<evidence type="ECO:0000313" key="6">
    <source>
        <dbReference type="Proteomes" id="UP000034785"/>
    </source>
</evidence>
<gene>
    <name evidence="3" type="primary">frr</name>
    <name evidence="5" type="ORF">UV41_C0061G0010</name>
</gene>
<dbReference type="GO" id="GO:0006415">
    <property type="term" value="P:translational termination"/>
    <property type="evidence" value="ECO:0007669"/>
    <property type="project" value="UniProtKB-UniRule"/>
</dbReference>
<name>A0A0G1B7H6_9BACT</name>
<comment type="function">
    <text evidence="3">Responsible for the release of ribosomes from messenger RNA at the termination of protein biosynthesis. May increase the efficiency of translation by recycling ribosomes from one round of translation to another.</text>
</comment>
<reference evidence="5 6" key="1">
    <citation type="journal article" date="2015" name="Nature">
        <title>rRNA introns, odd ribosomes, and small enigmatic genomes across a large radiation of phyla.</title>
        <authorList>
            <person name="Brown C.T."/>
            <person name="Hug L.A."/>
            <person name="Thomas B.C."/>
            <person name="Sharon I."/>
            <person name="Castelle C.J."/>
            <person name="Singh A."/>
            <person name="Wilkins M.J."/>
            <person name="Williams K.H."/>
            <person name="Banfield J.F."/>
        </authorList>
    </citation>
    <scope>NUCLEOTIDE SEQUENCE [LARGE SCALE GENOMIC DNA]</scope>
</reference>
<comment type="caution">
    <text evidence="5">The sequence shown here is derived from an EMBL/GenBank/DDBJ whole genome shotgun (WGS) entry which is preliminary data.</text>
</comment>
<dbReference type="PANTHER" id="PTHR20982">
    <property type="entry name" value="RIBOSOME RECYCLING FACTOR"/>
    <property type="match status" value="1"/>
</dbReference>
<dbReference type="NCBIfam" id="TIGR00496">
    <property type="entry name" value="frr"/>
    <property type="match status" value="1"/>
</dbReference>
<dbReference type="InterPro" id="IPR023584">
    <property type="entry name" value="Ribosome_recyc_fac_dom"/>
</dbReference>
<dbReference type="PANTHER" id="PTHR20982:SF3">
    <property type="entry name" value="MITOCHONDRIAL RIBOSOME RECYCLING FACTOR PSEUDO 1"/>
    <property type="match status" value="1"/>
</dbReference>